<evidence type="ECO:0000256" key="6">
    <source>
        <dbReference type="SAM" id="MobiDB-lite"/>
    </source>
</evidence>
<dbReference type="RefSeq" id="WP_058918545.1">
    <property type="nucleotide sequence ID" value="NZ_JBHSQC010000008.1"/>
</dbReference>
<evidence type="ECO:0000256" key="1">
    <source>
        <dbReference type="ARBA" id="ARBA00004651"/>
    </source>
</evidence>
<dbReference type="Proteomes" id="UP001597285">
    <property type="component" value="Unassembled WGS sequence"/>
</dbReference>
<feature type="region of interest" description="Disordered" evidence="6">
    <location>
        <begin position="74"/>
        <end position="94"/>
    </location>
</feature>
<evidence type="ECO:0000313" key="9">
    <source>
        <dbReference type="EMBL" id="MFD1800457.1"/>
    </source>
</evidence>
<feature type="compositionally biased region" description="Basic and acidic residues" evidence="6">
    <location>
        <begin position="40"/>
        <end position="51"/>
    </location>
</feature>
<feature type="transmembrane region" description="Helical" evidence="7">
    <location>
        <begin position="121"/>
        <end position="144"/>
    </location>
</feature>
<proteinExistence type="predicted"/>
<evidence type="ECO:0000256" key="4">
    <source>
        <dbReference type="ARBA" id="ARBA00022989"/>
    </source>
</evidence>
<keyword evidence="5 7" id="KW-0472">Membrane</keyword>
<dbReference type="PANTHER" id="PTHR36115">
    <property type="entry name" value="PROLINE-RICH ANTIGEN HOMOLOG-RELATED"/>
    <property type="match status" value="1"/>
</dbReference>
<dbReference type="Pfam" id="PF06271">
    <property type="entry name" value="RDD"/>
    <property type="match status" value="1"/>
</dbReference>
<protein>
    <submittedName>
        <fullName evidence="9">RDD family protein</fullName>
    </submittedName>
</protein>
<dbReference type="PANTHER" id="PTHR36115:SF9">
    <property type="entry name" value="LMO1584 PROTEIN"/>
    <property type="match status" value="1"/>
</dbReference>
<keyword evidence="3 7" id="KW-0812">Transmembrane</keyword>
<feature type="region of interest" description="Disordered" evidence="6">
    <location>
        <begin position="40"/>
        <end position="62"/>
    </location>
</feature>
<keyword evidence="4 7" id="KW-1133">Transmembrane helix</keyword>
<feature type="transmembrane region" description="Helical" evidence="7">
    <location>
        <begin position="164"/>
        <end position="182"/>
    </location>
</feature>
<evidence type="ECO:0000256" key="3">
    <source>
        <dbReference type="ARBA" id="ARBA00022692"/>
    </source>
</evidence>
<dbReference type="InterPro" id="IPR051791">
    <property type="entry name" value="Pra-immunoreactive"/>
</dbReference>
<evidence type="ECO:0000256" key="5">
    <source>
        <dbReference type="ARBA" id="ARBA00023136"/>
    </source>
</evidence>
<sequence length="279" mass="32183">MAKSTENEKGDTKELDLTALKKALAKEEAELKRTKRLKQLEQERKLNEQEKAASAPIDREDDSLLLFNTSTHSDKTTQAAVESPEGKPRTPEELREARRRYWKEKQKQEQLEKTPYHHYPILFYTGFWLRLFAYSIDLLVIGSLNRLIVHPVFTSARLPVYTEAFSAFSLSKLFVFLLYFILMTKLTNGQTIGKMIFGLRVVCFKEEKLSWQTVLIREGFGRYILKSMSILYLVVLFTERKQQVADLLSDTSVVSENLLQAKQWGQSSSSHPSLTSFSS</sequence>
<dbReference type="InterPro" id="IPR010432">
    <property type="entry name" value="RDD"/>
</dbReference>
<feature type="domain" description="RDD" evidence="8">
    <location>
        <begin position="124"/>
        <end position="249"/>
    </location>
</feature>
<name>A0ABW4NSH0_9LACT</name>
<keyword evidence="10" id="KW-1185">Reference proteome</keyword>
<accession>A0ABW4NSH0</accession>
<reference evidence="10" key="1">
    <citation type="journal article" date="2019" name="Int. J. Syst. Evol. Microbiol.">
        <title>The Global Catalogue of Microorganisms (GCM) 10K type strain sequencing project: providing services to taxonomists for standard genome sequencing and annotation.</title>
        <authorList>
            <consortium name="The Broad Institute Genomics Platform"/>
            <consortium name="The Broad Institute Genome Sequencing Center for Infectious Disease"/>
            <person name="Wu L."/>
            <person name="Ma J."/>
        </authorList>
    </citation>
    <scope>NUCLEOTIDE SEQUENCE [LARGE SCALE GENOMIC DNA]</scope>
    <source>
        <strain evidence="10">KCTC 42143</strain>
    </source>
</reference>
<evidence type="ECO:0000313" key="10">
    <source>
        <dbReference type="Proteomes" id="UP001597285"/>
    </source>
</evidence>
<comment type="subcellular location">
    <subcellularLocation>
        <location evidence="1">Cell membrane</location>
        <topology evidence="1">Multi-pass membrane protein</topology>
    </subcellularLocation>
</comment>
<evidence type="ECO:0000256" key="2">
    <source>
        <dbReference type="ARBA" id="ARBA00022475"/>
    </source>
</evidence>
<organism evidence="9 10">
    <name type="scientific">Carnobacterium antarcticum</name>
    <dbReference type="NCBI Taxonomy" id="2126436"/>
    <lineage>
        <taxon>Bacteria</taxon>
        <taxon>Bacillati</taxon>
        <taxon>Bacillota</taxon>
        <taxon>Bacilli</taxon>
        <taxon>Lactobacillales</taxon>
        <taxon>Carnobacteriaceae</taxon>
        <taxon>Carnobacterium</taxon>
    </lineage>
</organism>
<feature type="compositionally biased region" description="Basic and acidic residues" evidence="6">
    <location>
        <begin position="84"/>
        <end position="94"/>
    </location>
</feature>
<evidence type="ECO:0000256" key="7">
    <source>
        <dbReference type="SAM" id="Phobius"/>
    </source>
</evidence>
<keyword evidence="2" id="KW-1003">Cell membrane</keyword>
<comment type="caution">
    <text evidence="9">The sequence shown here is derived from an EMBL/GenBank/DDBJ whole genome shotgun (WGS) entry which is preliminary data.</text>
</comment>
<evidence type="ECO:0000259" key="8">
    <source>
        <dbReference type="Pfam" id="PF06271"/>
    </source>
</evidence>
<dbReference type="EMBL" id="JBHUFF010000020">
    <property type="protein sequence ID" value="MFD1800457.1"/>
    <property type="molecule type" value="Genomic_DNA"/>
</dbReference>
<gene>
    <name evidence="9" type="ORF">ACFSBK_11415</name>
</gene>